<evidence type="ECO:0000256" key="4">
    <source>
        <dbReference type="ARBA" id="ARBA00022741"/>
    </source>
</evidence>
<gene>
    <name evidence="9" type="ORF">ACFPIJ_48220</name>
</gene>
<reference evidence="10" key="1">
    <citation type="journal article" date="2019" name="Int. J. Syst. Evol. Microbiol.">
        <title>The Global Catalogue of Microorganisms (GCM) 10K type strain sequencing project: providing services to taxonomists for standard genome sequencing and annotation.</title>
        <authorList>
            <consortium name="The Broad Institute Genomics Platform"/>
            <consortium name="The Broad Institute Genome Sequencing Center for Infectious Disease"/>
            <person name="Wu L."/>
            <person name="Ma J."/>
        </authorList>
    </citation>
    <scope>NUCLEOTIDE SEQUENCE [LARGE SCALE GENOMIC DNA]</scope>
    <source>
        <strain evidence="10">CGMCC 4.7152</strain>
    </source>
</reference>
<organism evidence="9 10">
    <name type="scientific">Dactylosporangium cerinum</name>
    <dbReference type="NCBI Taxonomy" id="1434730"/>
    <lineage>
        <taxon>Bacteria</taxon>
        <taxon>Bacillati</taxon>
        <taxon>Actinomycetota</taxon>
        <taxon>Actinomycetes</taxon>
        <taxon>Micromonosporales</taxon>
        <taxon>Micromonosporaceae</taxon>
        <taxon>Dactylosporangium</taxon>
    </lineage>
</organism>
<evidence type="ECO:0000256" key="7">
    <source>
        <dbReference type="SAM" id="MobiDB-lite"/>
    </source>
</evidence>
<dbReference type="SMART" id="SM00220">
    <property type="entry name" value="S_TKc"/>
    <property type="match status" value="1"/>
</dbReference>
<comment type="caution">
    <text evidence="9">The sequence shown here is derived from an EMBL/GenBank/DDBJ whole genome shotgun (WGS) entry which is preliminary data.</text>
</comment>
<evidence type="ECO:0000313" key="9">
    <source>
        <dbReference type="EMBL" id="MFC5005599.1"/>
    </source>
</evidence>
<evidence type="ECO:0000313" key="10">
    <source>
        <dbReference type="Proteomes" id="UP001595912"/>
    </source>
</evidence>
<sequence>MTVHRFTDTDGVEWTYDDQDKIGDPSGMGTVFTGASPDGTPVAVKRVRLPYPSLSAERRRDREVQIGKLLVRTERSGNETSHLVLPLGYQFVGEDLYIVMPLADESLGHALKLGPFGLPTGVDIMRQVAVGLEQLAAVSIVHRDLKPDNVLRYGATWRITDFGLSKNLSEGTVTVSLAGWGTDPYTAPELWNNQPATPRSDLYALGVLAFEVFTGARPFPGPRGEYRRQHQQDPPPDLPDLPPRLARLTLRLLAKNPAERPQDARAVVEAIDAYALRLRPNQEALVDAALELEHARANGEAGDAVAMARAEQVKALRLLAATDLGNVLANAYDDVREALPDARIDRAALEILVGGLRIAFETSEPLHLSAIADPGSAVLTGVVRLVPADGPRQLGKVFAHLTYAPELDGRFRWDYTGAEPTDTDRRPLDDEAILTVVRTVLAAAARGGNTRPAPWRTGG</sequence>
<dbReference type="EC" id="2.7.11.1" evidence="1"/>
<dbReference type="Pfam" id="PF00069">
    <property type="entry name" value="Pkinase"/>
    <property type="match status" value="1"/>
</dbReference>
<dbReference type="PANTHER" id="PTHR43289">
    <property type="entry name" value="MITOGEN-ACTIVATED PROTEIN KINASE KINASE KINASE 20-RELATED"/>
    <property type="match status" value="1"/>
</dbReference>
<proteinExistence type="predicted"/>
<evidence type="ECO:0000256" key="3">
    <source>
        <dbReference type="ARBA" id="ARBA00022679"/>
    </source>
</evidence>
<evidence type="ECO:0000256" key="1">
    <source>
        <dbReference type="ARBA" id="ARBA00012513"/>
    </source>
</evidence>
<feature type="region of interest" description="Disordered" evidence="7">
    <location>
        <begin position="221"/>
        <end position="242"/>
    </location>
</feature>
<dbReference type="PROSITE" id="PS50011">
    <property type="entry name" value="PROTEIN_KINASE_DOM"/>
    <property type="match status" value="1"/>
</dbReference>
<evidence type="ECO:0000256" key="2">
    <source>
        <dbReference type="ARBA" id="ARBA00022527"/>
    </source>
</evidence>
<keyword evidence="10" id="KW-1185">Reference proteome</keyword>
<accession>A0ABV9WB78</accession>
<dbReference type="EMBL" id="JBHSIU010000083">
    <property type="protein sequence ID" value="MFC5005599.1"/>
    <property type="molecule type" value="Genomic_DNA"/>
</dbReference>
<dbReference type="SUPFAM" id="SSF56112">
    <property type="entry name" value="Protein kinase-like (PK-like)"/>
    <property type="match status" value="1"/>
</dbReference>
<dbReference type="InterPro" id="IPR011009">
    <property type="entry name" value="Kinase-like_dom_sf"/>
</dbReference>
<dbReference type="Gene3D" id="1.10.510.10">
    <property type="entry name" value="Transferase(Phosphotransferase) domain 1"/>
    <property type="match status" value="1"/>
</dbReference>
<dbReference type="InterPro" id="IPR000719">
    <property type="entry name" value="Prot_kinase_dom"/>
</dbReference>
<keyword evidence="5 9" id="KW-0418">Kinase</keyword>
<keyword evidence="3 9" id="KW-0808">Transferase</keyword>
<evidence type="ECO:0000256" key="5">
    <source>
        <dbReference type="ARBA" id="ARBA00022777"/>
    </source>
</evidence>
<feature type="compositionally biased region" description="Pro residues" evidence="7">
    <location>
        <begin position="233"/>
        <end position="242"/>
    </location>
</feature>
<keyword evidence="6" id="KW-0067">ATP-binding</keyword>
<name>A0ABV9WB78_9ACTN</name>
<dbReference type="PANTHER" id="PTHR43289:SF6">
    <property type="entry name" value="SERINE_THREONINE-PROTEIN KINASE NEKL-3"/>
    <property type="match status" value="1"/>
</dbReference>
<protein>
    <recommendedName>
        <fullName evidence="1">non-specific serine/threonine protein kinase</fullName>
        <ecNumber evidence="1">2.7.11.1</ecNumber>
    </recommendedName>
</protein>
<feature type="domain" description="Protein kinase" evidence="8">
    <location>
        <begin position="16"/>
        <end position="275"/>
    </location>
</feature>
<dbReference type="Proteomes" id="UP001595912">
    <property type="component" value="Unassembled WGS sequence"/>
</dbReference>
<keyword evidence="2" id="KW-0723">Serine/threonine-protein kinase</keyword>
<dbReference type="RefSeq" id="WP_380126239.1">
    <property type="nucleotide sequence ID" value="NZ_JBHSIU010000083.1"/>
</dbReference>
<evidence type="ECO:0000256" key="6">
    <source>
        <dbReference type="ARBA" id="ARBA00022840"/>
    </source>
</evidence>
<evidence type="ECO:0000259" key="8">
    <source>
        <dbReference type="PROSITE" id="PS50011"/>
    </source>
</evidence>
<dbReference type="GO" id="GO:0004674">
    <property type="term" value="F:protein serine/threonine kinase activity"/>
    <property type="evidence" value="ECO:0007669"/>
    <property type="project" value="UniProtKB-EC"/>
</dbReference>
<dbReference type="CDD" id="cd14014">
    <property type="entry name" value="STKc_PknB_like"/>
    <property type="match status" value="1"/>
</dbReference>
<keyword evidence="4" id="KW-0547">Nucleotide-binding</keyword>